<evidence type="ECO:0000256" key="1">
    <source>
        <dbReference type="SAM" id="MobiDB-lite"/>
    </source>
</evidence>
<reference evidence="2 3" key="1">
    <citation type="submission" date="2018-09" db="EMBL/GenBank/DDBJ databases">
        <authorList>
            <person name="Tagini F."/>
        </authorList>
    </citation>
    <scope>NUCLEOTIDE SEQUENCE [LARGE SCALE GENOMIC DNA]</scope>
    <source>
        <strain evidence="2 3">MK13</strain>
    </source>
</reference>
<dbReference type="EMBL" id="UPHQ01000191">
    <property type="protein sequence ID" value="VBA41682.1"/>
    <property type="molecule type" value="Genomic_DNA"/>
</dbReference>
<evidence type="ECO:0000313" key="2">
    <source>
        <dbReference type="EMBL" id="VBA41682.1"/>
    </source>
</evidence>
<proteinExistence type="predicted"/>
<feature type="region of interest" description="Disordered" evidence="1">
    <location>
        <begin position="86"/>
        <end position="120"/>
    </location>
</feature>
<sequence>MQIDQSGFQERVLQLQQTYPRLRIASGTIDKRARTHFFVSANGEVYTFDSGALSTIIIGDVRTHTIAELVASPALSKHSPKFLRTFPRSHPKQPCIPQHTTSGVGVPPASRTRPQNFMRV</sequence>
<gene>
    <name evidence="2" type="ORF">LAUMK13_03668</name>
</gene>
<accession>A0A498QAR7</accession>
<keyword evidence="3" id="KW-1185">Reference proteome</keyword>
<dbReference type="CDD" id="cd21109">
    <property type="entry name" value="SPASM"/>
    <property type="match status" value="1"/>
</dbReference>
<dbReference type="Proteomes" id="UP000267289">
    <property type="component" value="Unassembled WGS sequence"/>
</dbReference>
<name>A0A498QAR7_9MYCO</name>
<protein>
    <submittedName>
        <fullName evidence="2">Uncharacterized protein</fullName>
    </submittedName>
</protein>
<evidence type="ECO:0000313" key="3">
    <source>
        <dbReference type="Proteomes" id="UP000267289"/>
    </source>
</evidence>
<dbReference type="AlphaFoldDB" id="A0A498QAR7"/>
<organism evidence="2 3">
    <name type="scientific">Mycobacterium innocens</name>
    <dbReference type="NCBI Taxonomy" id="2341083"/>
    <lineage>
        <taxon>Bacteria</taxon>
        <taxon>Bacillati</taxon>
        <taxon>Actinomycetota</taxon>
        <taxon>Actinomycetes</taxon>
        <taxon>Mycobacteriales</taxon>
        <taxon>Mycobacteriaceae</taxon>
        <taxon>Mycobacterium</taxon>
    </lineage>
</organism>